<proteinExistence type="predicted"/>
<evidence type="ECO:0000256" key="1">
    <source>
        <dbReference type="SAM" id="MobiDB-lite"/>
    </source>
</evidence>
<sequence>MEAALGRLSVSSTAWSMDAGPPPACEAEAARPSSGGGARRRLISGPTWRSLLLIGRGSQQHAAPSHIACACDVRAREIQQHLSRPCCCRPALARSSVCCVSQHDSLAKRRRRFMAIPNTGSQRRPRRLCDHRRLLICCDLLPLQVIALLPPWYLRVPHLSARGAAQQHILSIVGEAALFVVPRTQGKSKQRVRNEGLTSQSSTRPNLDRRPPTNSPTLHTRRLSSGMPPLDAVCSVLEGLLIIPLPVPQVSSESAARPDNARSWRATYCILRCRERHPGRWSRCSVASDLSFAHDFVLFAAAFEHSLFSLSKLLETHQPDYPANVHSPTSATPPENGALSAFSLRVVLDRALL</sequence>
<accession>A0A9P4LLI8</accession>
<keyword evidence="3" id="KW-1185">Reference proteome</keyword>
<gene>
    <name evidence="2" type="ORF">EK21DRAFT_87857</name>
</gene>
<feature type="compositionally biased region" description="Polar residues" evidence="1">
    <location>
        <begin position="196"/>
        <end position="205"/>
    </location>
</feature>
<dbReference type="Proteomes" id="UP000799777">
    <property type="component" value="Unassembled WGS sequence"/>
</dbReference>
<reference evidence="2" key="1">
    <citation type="journal article" date="2020" name="Stud. Mycol.">
        <title>101 Dothideomycetes genomes: a test case for predicting lifestyles and emergence of pathogens.</title>
        <authorList>
            <person name="Haridas S."/>
            <person name="Albert R."/>
            <person name="Binder M."/>
            <person name="Bloem J."/>
            <person name="Labutti K."/>
            <person name="Salamov A."/>
            <person name="Andreopoulos B."/>
            <person name="Baker S."/>
            <person name="Barry K."/>
            <person name="Bills G."/>
            <person name="Bluhm B."/>
            <person name="Cannon C."/>
            <person name="Castanera R."/>
            <person name="Culley D."/>
            <person name="Daum C."/>
            <person name="Ezra D."/>
            <person name="Gonzalez J."/>
            <person name="Henrissat B."/>
            <person name="Kuo A."/>
            <person name="Liang C."/>
            <person name="Lipzen A."/>
            <person name="Lutzoni F."/>
            <person name="Magnuson J."/>
            <person name="Mondo S."/>
            <person name="Nolan M."/>
            <person name="Ohm R."/>
            <person name="Pangilinan J."/>
            <person name="Park H.-J."/>
            <person name="Ramirez L."/>
            <person name="Alfaro M."/>
            <person name="Sun H."/>
            <person name="Tritt A."/>
            <person name="Yoshinaga Y."/>
            <person name="Zwiers L.-H."/>
            <person name="Turgeon B."/>
            <person name="Goodwin S."/>
            <person name="Spatafora J."/>
            <person name="Crous P."/>
            <person name="Grigoriev I."/>
        </authorList>
    </citation>
    <scope>NUCLEOTIDE SEQUENCE</scope>
    <source>
        <strain evidence="2">CBS 110217</strain>
    </source>
</reference>
<dbReference type="EMBL" id="ML978179">
    <property type="protein sequence ID" value="KAF2031591.1"/>
    <property type="molecule type" value="Genomic_DNA"/>
</dbReference>
<feature type="region of interest" description="Disordered" evidence="1">
    <location>
        <begin position="187"/>
        <end position="224"/>
    </location>
</feature>
<organism evidence="2 3">
    <name type="scientific">Setomelanomma holmii</name>
    <dbReference type="NCBI Taxonomy" id="210430"/>
    <lineage>
        <taxon>Eukaryota</taxon>
        <taxon>Fungi</taxon>
        <taxon>Dikarya</taxon>
        <taxon>Ascomycota</taxon>
        <taxon>Pezizomycotina</taxon>
        <taxon>Dothideomycetes</taxon>
        <taxon>Pleosporomycetidae</taxon>
        <taxon>Pleosporales</taxon>
        <taxon>Pleosporineae</taxon>
        <taxon>Phaeosphaeriaceae</taxon>
        <taxon>Setomelanomma</taxon>
    </lineage>
</organism>
<feature type="region of interest" description="Disordered" evidence="1">
    <location>
        <begin position="14"/>
        <end position="41"/>
    </location>
</feature>
<evidence type="ECO:0000313" key="2">
    <source>
        <dbReference type="EMBL" id="KAF2031591.1"/>
    </source>
</evidence>
<name>A0A9P4LLI8_9PLEO</name>
<comment type="caution">
    <text evidence="2">The sequence shown here is derived from an EMBL/GenBank/DDBJ whole genome shotgun (WGS) entry which is preliminary data.</text>
</comment>
<evidence type="ECO:0000313" key="3">
    <source>
        <dbReference type="Proteomes" id="UP000799777"/>
    </source>
</evidence>
<dbReference type="AlphaFoldDB" id="A0A9P4LLI8"/>
<protein>
    <submittedName>
        <fullName evidence="2">Uncharacterized protein</fullName>
    </submittedName>
</protein>